<dbReference type="EMBL" id="ML737770">
    <property type="protein sequence ID" value="KAE8360542.1"/>
    <property type="molecule type" value="Genomic_DNA"/>
</dbReference>
<name>A0A5N6ZSG4_9EURO</name>
<protein>
    <submittedName>
        <fullName evidence="1">Uncharacterized protein</fullName>
    </submittedName>
</protein>
<dbReference type="AlphaFoldDB" id="A0A5N6ZSG4"/>
<dbReference type="GeneID" id="43660964"/>
<dbReference type="Proteomes" id="UP000326268">
    <property type="component" value="Unassembled WGS sequence"/>
</dbReference>
<evidence type="ECO:0000313" key="2">
    <source>
        <dbReference type="Proteomes" id="UP000326268"/>
    </source>
</evidence>
<sequence>MSHPYLCPSARLCNSGSSVGGRDIRRMDVTFYLLAHGGQIDVLYVQSVNEEALMCRLSNLKNRENKETETRKQIYRVDITTNETLAGNETTAKEKRK</sequence>
<dbReference type="OrthoDB" id="4500692at2759"/>
<keyword evidence="2" id="KW-1185">Reference proteome</keyword>
<accession>A0A5N6ZSG4</accession>
<organism evidence="1 2">
    <name type="scientific">Aspergillus caelatus</name>
    <dbReference type="NCBI Taxonomy" id="61420"/>
    <lineage>
        <taxon>Eukaryota</taxon>
        <taxon>Fungi</taxon>
        <taxon>Dikarya</taxon>
        <taxon>Ascomycota</taxon>
        <taxon>Pezizomycotina</taxon>
        <taxon>Eurotiomycetes</taxon>
        <taxon>Eurotiomycetidae</taxon>
        <taxon>Eurotiales</taxon>
        <taxon>Aspergillaceae</taxon>
        <taxon>Aspergillus</taxon>
        <taxon>Aspergillus subgen. Circumdati</taxon>
    </lineage>
</organism>
<reference evidence="1 2" key="1">
    <citation type="submission" date="2019-04" db="EMBL/GenBank/DDBJ databases">
        <title>Friends and foes A comparative genomics studyof 23 Aspergillus species from section Flavi.</title>
        <authorList>
            <consortium name="DOE Joint Genome Institute"/>
            <person name="Kjaerbolling I."/>
            <person name="Vesth T."/>
            <person name="Frisvad J.C."/>
            <person name="Nybo J.L."/>
            <person name="Theobald S."/>
            <person name="Kildgaard S."/>
            <person name="Isbrandt T."/>
            <person name="Kuo A."/>
            <person name="Sato A."/>
            <person name="Lyhne E.K."/>
            <person name="Kogle M.E."/>
            <person name="Wiebenga A."/>
            <person name="Kun R.S."/>
            <person name="Lubbers R.J."/>
            <person name="Makela M.R."/>
            <person name="Barry K."/>
            <person name="Chovatia M."/>
            <person name="Clum A."/>
            <person name="Daum C."/>
            <person name="Haridas S."/>
            <person name="He G."/>
            <person name="LaButti K."/>
            <person name="Lipzen A."/>
            <person name="Mondo S."/>
            <person name="Riley R."/>
            <person name="Salamov A."/>
            <person name="Simmons B.A."/>
            <person name="Magnuson J.K."/>
            <person name="Henrissat B."/>
            <person name="Mortensen U.H."/>
            <person name="Larsen T.O."/>
            <person name="Devries R.P."/>
            <person name="Grigoriev I.V."/>
            <person name="Machida M."/>
            <person name="Baker S.E."/>
            <person name="Andersen M.R."/>
        </authorList>
    </citation>
    <scope>NUCLEOTIDE SEQUENCE [LARGE SCALE GENOMIC DNA]</scope>
    <source>
        <strain evidence="1 2">CBS 763.97</strain>
    </source>
</reference>
<evidence type="ECO:0000313" key="1">
    <source>
        <dbReference type="EMBL" id="KAE8360542.1"/>
    </source>
</evidence>
<gene>
    <name evidence="1" type="ORF">BDV27DRAFT_39413</name>
</gene>
<proteinExistence type="predicted"/>
<dbReference type="RefSeq" id="XP_031923623.1">
    <property type="nucleotide sequence ID" value="XM_032076518.1"/>
</dbReference>